<protein>
    <submittedName>
        <fullName evidence="2">Uncharacterized protein</fullName>
    </submittedName>
</protein>
<dbReference type="EMBL" id="JAWJWF010000048">
    <property type="protein sequence ID" value="KAK6620035.1"/>
    <property type="molecule type" value="Genomic_DNA"/>
</dbReference>
<reference evidence="2 3" key="1">
    <citation type="submission" date="2023-09" db="EMBL/GenBank/DDBJ databases">
        <title>Genomes of two closely related lineages of the louse Polyplax serrata with different host specificities.</title>
        <authorList>
            <person name="Martinu J."/>
            <person name="Tarabai H."/>
            <person name="Stefka J."/>
            <person name="Hypsa V."/>
        </authorList>
    </citation>
    <scope>NUCLEOTIDE SEQUENCE [LARGE SCALE GENOMIC DNA]</scope>
    <source>
        <strain evidence="2">98ZLc_SE</strain>
    </source>
</reference>
<comment type="caution">
    <text evidence="2">The sequence shown here is derived from an EMBL/GenBank/DDBJ whole genome shotgun (WGS) entry which is preliminary data.</text>
</comment>
<evidence type="ECO:0000313" key="3">
    <source>
        <dbReference type="Proteomes" id="UP001359485"/>
    </source>
</evidence>
<keyword evidence="3" id="KW-1185">Reference proteome</keyword>
<name>A0ABR1AIT7_POLSC</name>
<evidence type="ECO:0000256" key="1">
    <source>
        <dbReference type="SAM" id="MobiDB-lite"/>
    </source>
</evidence>
<feature type="compositionally biased region" description="Basic residues" evidence="1">
    <location>
        <begin position="1"/>
        <end position="16"/>
    </location>
</feature>
<dbReference type="Proteomes" id="UP001359485">
    <property type="component" value="Unassembled WGS sequence"/>
</dbReference>
<evidence type="ECO:0000313" key="2">
    <source>
        <dbReference type="EMBL" id="KAK6620035.1"/>
    </source>
</evidence>
<organism evidence="2 3">
    <name type="scientific">Polyplax serrata</name>
    <name type="common">Common mouse louse</name>
    <dbReference type="NCBI Taxonomy" id="468196"/>
    <lineage>
        <taxon>Eukaryota</taxon>
        <taxon>Metazoa</taxon>
        <taxon>Ecdysozoa</taxon>
        <taxon>Arthropoda</taxon>
        <taxon>Hexapoda</taxon>
        <taxon>Insecta</taxon>
        <taxon>Pterygota</taxon>
        <taxon>Neoptera</taxon>
        <taxon>Paraneoptera</taxon>
        <taxon>Psocodea</taxon>
        <taxon>Troctomorpha</taxon>
        <taxon>Phthiraptera</taxon>
        <taxon>Anoplura</taxon>
        <taxon>Polyplacidae</taxon>
        <taxon>Polyplax</taxon>
    </lineage>
</organism>
<proteinExistence type="predicted"/>
<sequence>MDNSRKKNIHPHRTIHVKAEEAVPQPDGDNSGSSRKTKPEAERDATFPVTKVTQDKRTTENKGGETKKRKDFHPSEKRERDRGTRPEVGYATSGPETVQYDYTTNYFPSVGLVK</sequence>
<feature type="compositionally biased region" description="Basic and acidic residues" evidence="1">
    <location>
        <begin position="53"/>
        <end position="85"/>
    </location>
</feature>
<gene>
    <name evidence="2" type="ORF">RUM44_006435</name>
</gene>
<feature type="region of interest" description="Disordered" evidence="1">
    <location>
        <begin position="1"/>
        <end position="96"/>
    </location>
</feature>
<accession>A0ABR1AIT7</accession>